<accession>A0A0F9NKR0</accession>
<protein>
    <submittedName>
        <fullName evidence="1">Uncharacterized protein</fullName>
    </submittedName>
</protein>
<proteinExistence type="predicted"/>
<organism evidence="1">
    <name type="scientific">marine sediment metagenome</name>
    <dbReference type="NCBI Taxonomy" id="412755"/>
    <lineage>
        <taxon>unclassified sequences</taxon>
        <taxon>metagenomes</taxon>
        <taxon>ecological metagenomes</taxon>
    </lineage>
</organism>
<dbReference type="AlphaFoldDB" id="A0A0F9NKR0"/>
<name>A0A0F9NKR0_9ZZZZ</name>
<gene>
    <name evidence="1" type="ORF">LCGC14_0954830</name>
</gene>
<comment type="caution">
    <text evidence="1">The sequence shown here is derived from an EMBL/GenBank/DDBJ whole genome shotgun (WGS) entry which is preliminary data.</text>
</comment>
<reference evidence="1" key="1">
    <citation type="journal article" date="2015" name="Nature">
        <title>Complex archaea that bridge the gap between prokaryotes and eukaryotes.</title>
        <authorList>
            <person name="Spang A."/>
            <person name="Saw J.H."/>
            <person name="Jorgensen S.L."/>
            <person name="Zaremba-Niedzwiedzka K."/>
            <person name="Martijn J."/>
            <person name="Lind A.E."/>
            <person name="van Eijk R."/>
            <person name="Schleper C."/>
            <person name="Guy L."/>
            <person name="Ettema T.J."/>
        </authorList>
    </citation>
    <scope>NUCLEOTIDE SEQUENCE</scope>
</reference>
<evidence type="ECO:0000313" key="1">
    <source>
        <dbReference type="EMBL" id="KKN18534.1"/>
    </source>
</evidence>
<dbReference type="EMBL" id="LAZR01003418">
    <property type="protein sequence ID" value="KKN18534.1"/>
    <property type="molecule type" value="Genomic_DNA"/>
</dbReference>
<sequence length="142" mass="16938">MRVTYEVRRNYPHMIGEEQEVWTRFINDNPEYFDEVEYDVRVGQGVNLPDDWNIKDQRWAQQLTQKRIDVIGYKDAEIVLVEVKLRVIIGTLGQVLGYKFLYEREQNLVNKTSQMVVAAFIGPDDYDVLEHYDVKIFSEKRF</sequence>